<dbReference type="Pfam" id="PF02650">
    <property type="entry name" value="HTH_WhiA"/>
    <property type="match status" value="1"/>
</dbReference>
<organism evidence="7 8">
    <name type="scientific">Oribacterium asaccharolyticum ACB7</name>
    <dbReference type="NCBI Taxonomy" id="796944"/>
    <lineage>
        <taxon>Bacteria</taxon>
        <taxon>Bacillati</taxon>
        <taxon>Bacillota</taxon>
        <taxon>Clostridia</taxon>
        <taxon>Lachnospirales</taxon>
        <taxon>Lachnospiraceae</taxon>
        <taxon>Oribacterium</taxon>
    </lineage>
</organism>
<dbReference type="Proteomes" id="UP000003527">
    <property type="component" value="Unassembled WGS sequence"/>
</dbReference>
<keyword evidence="2 4" id="KW-0238">DNA-binding</keyword>
<evidence type="ECO:0000256" key="2">
    <source>
        <dbReference type="ARBA" id="ARBA00023125"/>
    </source>
</evidence>
<dbReference type="InterPro" id="IPR039518">
    <property type="entry name" value="WhiA_LAGLIDADG_dom"/>
</dbReference>
<sequence length="245" mass="28251">MDKKRKIEKEEKKPSFSKRIKAELADLGFTQSKKTFKISIDDKEKSKEELRRFFLAGASVTDPMKEYHLEFLPGNKAEEERIEAILKSFSIHPKRGFRGKNPMIYLKDAGEIADVLKLLGAFNSLMEFENARILKEVSENVNRRVNFEAANINRTVKASVKQQEDILLIKEMIGLERIESGLRELAEQRLQYPDASLEELSRGLSTPIGKSGVNHRLRKLARIARELREEIALNRNETEMSQDDF</sequence>
<dbReference type="PANTHER" id="PTHR37307:SF1">
    <property type="entry name" value="CELL DIVISION PROTEIN WHIA-RELATED"/>
    <property type="match status" value="1"/>
</dbReference>
<keyword evidence="8" id="KW-1185">Reference proteome</keyword>
<dbReference type="EMBL" id="AFZD01000017">
    <property type="protein sequence ID" value="EHL11501.1"/>
    <property type="molecule type" value="Genomic_DNA"/>
</dbReference>
<evidence type="ECO:0000256" key="3">
    <source>
        <dbReference type="ARBA" id="ARBA00023306"/>
    </source>
</evidence>
<dbReference type="HOGENOM" id="CLU_053282_2_0_9"/>
<dbReference type="InterPro" id="IPR027434">
    <property type="entry name" value="Homing_endonucl"/>
</dbReference>
<dbReference type="InterPro" id="IPR003802">
    <property type="entry name" value="Sporulation_regulator_WhiA"/>
</dbReference>
<evidence type="ECO:0000259" key="5">
    <source>
        <dbReference type="Pfam" id="PF02650"/>
    </source>
</evidence>
<evidence type="ECO:0000313" key="7">
    <source>
        <dbReference type="EMBL" id="EHL11501.1"/>
    </source>
</evidence>
<proteinExistence type="inferred from homology"/>
<feature type="domain" description="WhiA LAGLIDADG-like" evidence="6">
    <location>
        <begin position="50"/>
        <end position="137"/>
    </location>
</feature>
<comment type="function">
    <text evidence="4">Involved in cell division and chromosome segregation.</text>
</comment>
<dbReference type="PANTHER" id="PTHR37307">
    <property type="entry name" value="CELL DIVISION PROTEIN WHIA-RELATED"/>
    <property type="match status" value="1"/>
</dbReference>
<dbReference type="RefSeq" id="WP_009536675.1">
    <property type="nucleotide sequence ID" value="NZ_JH414504.1"/>
</dbReference>
<evidence type="ECO:0000259" key="6">
    <source>
        <dbReference type="Pfam" id="PF14527"/>
    </source>
</evidence>
<evidence type="ECO:0000256" key="4">
    <source>
        <dbReference type="HAMAP-Rule" id="MF_01420"/>
    </source>
</evidence>
<comment type="similarity">
    <text evidence="4">Belongs to the WhiA family.</text>
</comment>
<dbReference type="NCBIfam" id="TIGR00647">
    <property type="entry name" value="DNA_bind_WhiA"/>
    <property type="match status" value="1"/>
</dbReference>
<dbReference type="HAMAP" id="MF_01420">
    <property type="entry name" value="HTH_type_WhiA"/>
    <property type="match status" value="1"/>
</dbReference>
<protein>
    <recommendedName>
        <fullName evidence="4">Probable cell division protein WhiA</fullName>
    </recommendedName>
</protein>
<dbReference type="AlphaFoldDB" id="G9WVA0"/>
<dbReference type="InterPro" id="IPR023054">
    <property type="entry name" value="Sporulation_regulator_WhiA_C"/>
</dbReference>
<keyword evidence="3 4" id="KW-0131">Cell cycle</keyword>
<gene>
    <name evidence="4" type="primary">whiA</name>
    <name evidence="7" type="ORF">HMPREF9624_00834</name>
</gene>
<evidence type="ECO:0000256" key="1">
    <source>
        <dbReference type="ARBA" id="ARBA00022618"/>
    </source>
</evidence>
<dbReference type="Pfam" id="PF14527">
    <property type="entry name" value="LAGLIDADG_WhiA"/>
    <property type="match status" value="1"/>
</dbReference>
<dbReference type="PATRIC" id="fig|796944.3.peg.1560"/>
<dbReference type="GO" id="GO:0051301">
    <property type="term" value="P:cell division"/>
    <property type="evidence" value="ECO:0007669"/>
    <property type="project" value="UniProtKB-UniRule"/>
</dbReference>
<reference evidence="7 8" key="1">
    <citation type="submission" date="2011-08" db="EMBL/GenBank/DDBJ databases">
        <title>The Genome Sequence of Oribacterium sp. ACB7.</title>
        <authorList>
            <consortium name="The Broad Institute Genome Sequencing Platform"/>
            <person name="Earl A."/>
            <person name="Ward D."/>
            <person name="Feldgarden M."/>
            <person name="Gevers D."/>
            <person name="Sizova M."/>
            <person name="Hazen A."/>
            <person name="Epstein S."/>
            <person name="Young S.K."/>
            <person name="Zeng Q."/>
            <person name="Gargeya S."/>
            <person name="Fitzgerald M."/>
            <person name="Haas B."/>
            <person name="Abouelleil A."/>
            <person name="Alvarado L."/>
            <person name="Arachchi H.M."/>
            <person name="Berlin A."/>
            <person name="Brown A."/>
            <person name="Chapman S.B."/>
            <person name="Chen Z."/>
            <person name="Dunbar C."/>
            <person name="Freedman E."/>
            <person name="Gearin G."/>
            <person name="Gellesch M."/>
            <person name="Goldberg J."/>
            <person name="Griggs A."/>
            <person name="Gujja S."/>
            <person name="Heiman D."/>
            <person name="Howarth C."/>
            <person name="Larson L."/>
            <person name="Lui A."/>
            <person name="MacDonald P.J.P."/>
            <person name="Montmayeur A."/>
            <person name="Murphy C."/>
            <person name="Neiman D."/>
            <person name="Pearson M."/>
            <person name="Priest M."/>
            <person name="Roberts A."/>
            <person name="Saif S."/>
            <person name="Shea T."/>
            <person name="Shenoy N."/>
            <person name="Sisk P."/>
            <person name="Stolte C."/>
            <person name="Sykes S."/>
            <person name="Wortman J."/>
            <person name="Nusbaum C."/>
            <person name="Birren B."/>
        </authorList>
    </citation>
    <scope>NUCLEOTIDE SEQUENCE [LARGE SCALE GENOMIC DNA]</scope>
    <source>
        <strain evidence="7 8">ACB7</strain>
    </source>
</reference>
<evidence type="ECO:0000313" key="8">
    <source>
        <dbReference type="Proteomes" id="UP000003527"/>
    </source>
</evidence>
<feature type="domain" description="Sporulation regulator WhiA C-terminal" evidence="5">
    <location>
        <begin position="141"/>
        <end position="224"/>
    </location>
</feature>
<dbReference type="Gene3D" id="3.10.28.10">
    <property type="entry name" value="Homing endonucleases"/>
    <property type="match status" value="1"/>
</dbReference>
<accession>G9WVA0</accession>
<dbReference type="GO" id="GO:0043937">
    <property type="term" value="P:regulation of sporulation"/>
    <property type="evidence" value="ECO:0007669"/>
    <property type="project" value="InterPro"/>
</dbReference>
<name>G9WVA0_9FIRM</name>
<dbReference type="GO" id="GO:0003677">
    <property type="term" value="F:DNA binding"/>
    <property type="evidence" value="ECO:0007669"/>
    <property type="project" value="UniProtKB-UniRule"/>
</dbReference>
<comment type="caution">
    <text evidence="7">The sequence shown here is derived from an EMBL/GenBank/DDBJ whole genome shotgun (WGS) entry which is preliminary data.</text>
</comment>
<keyword evidence="1 4" id="KW-0132">Cell division</keyword>